<dbReference type="InterPro" id="IPR008969">
    <property type="entry name" value="CarboxyPept-like_regulatory"/>
</dbReference>
<evidence type="ECO:0000313" key="5">
    <source>
        <dbReference type="Proteomes" id="UP001138672"/>
    </source>
</evidence>
<dbReference type="InterPro" id="IPR011935">
    <property type="entry name" value="CHP02231"/>
</dbReference>
<dbReference type="EMBL" id="JAGGJQ010000002">
    <property type="protein sequence ID" value="MBP1838885.1"/>
    <property type="molecule type" value="Genomic_DNA"/>
</dbReference>
<dbReference type="Proteomes" id="UP001231587">
    <property type="component" value="Unassembled WGS sequence"/>
</dbReference>
<dbReference type="AlphaFoldDB" id="A0A9X0YIC2"/>
<evidence type="ECO:0000259" key="1">
    <source>
        <dbReference type="Pfam" id="PF13598"/>
    </source>
</evidence>
<evidence type="ECO:0000313" key="3">
    <source>
        <dbReference type="EMBL" id="MBP1838885.1"/>
    </source>
</evidence>
<protein>
    <recommendedName>
        <fullName evidence="7">Mucoidy inhibitor MuiA family protein</fullName>
    </recommendedName>
</protein>
<dbReference type="OrthoDB" id="634585at2"/>
<dbReference type="PANTHER" id="PTHR31005">
    <property type="entry name" value="DUF4139 DOMAIN-CONTAINING PROTEIN"/>
    <property type="match status" value="1"/>
</dbReference>
<feature type="domain" description="DUF4140" evidence="2">
    <location>
        <begin position="33"/>
        <end position="131"/>
    </location>
</feature>
<dbReference type="EMBL" id="JAUSUU010000001">
    <property type="protein sequence ID" value="MDQ0333662.1"/>
    <property type="molecule type" value="Genomic_DNA"/>
</dbReference>
<evidence type="ECO:0008006" key="7">
    <source>
        <dbReference type="Google" id="ProtNLM"/>
    </source>
</evidence>
<dbReference type="Gene3D" id="2.60.40.1120">
    <property type="entry name" value="Carboxypeptidase-like, regulatory domain"/>
    <property type="match status" value="1"/>
</dbReference>
<dbReference type="SUPFAM" id="SSF49464">
    <property type="entry name" value="Carboxypeptidase regulatory domain-like"/>
    <property type="match status" value="1"/>
</dbReference>
<proteinExistence type="predicted"/>
<evidence type="ECO:0000313" key="6">
    <source>
        <dbReference type="Proteomes" id="UP001231587"/>
    </source>
</evidence>
<evidence type="ECO:0000259" key="2">
    <source>
        <dbReference type="Pfam" id="PF13600"/>
    </source>
</evidence>
<dbReference type="PANTHER" id="PTHR31005:SF8">
    <property type="entry name" value="DUF4139 DOMAIN-CONTAINING PROTEIN"/>
    <property type="match status" value="1"/>
</dbReference>
<name>A0A9X0YIC2_9FLAO</name>
<feature type="domain" description="DUF4139" evidence="1">
    <location>
        <begin position="217"/>
        <end position="616"/>
    </location>
</feature>
<dbReference type="InterPro" id="IPR025554">
    <property type="entry name" value="DUF4140"/>
</dbReference>
<dbReference type="Pfam" id="PF13600">
    <property type="entry name" value="DUF4140"/>
    <property type="match status" value="1"/>
</dbReference>
<dbReference type="Proteomes" id="UP001138672">
    <property type="component" value="Unassembled WGS sequence"/>
</dbReference>
<gene>
    <name evidence="3" type="ORF">J2Z56_000791</name>
    <name evidence="4" type="ORF">J2Z57_000084</name>
</gene>
<evidence type="ECO:0000313" key="4">
    <source>
        <dbReference type="EMBL" id="MDQ0333662.1"/>
    </source>
</evidence>
<dbReference type="InterPro" id="IPR037291">
    <property type="entry name" value="DUF4139"/>
</dbReference>
<organism evidence="3 5">
    <name type="scientific">Formosa algae</name>
    <dbReference type="NCBI Taxonomy" id="225843"/>
    <lineage>
        <taxon>Bacteria</taxon>
        <taxon>Pseudomonadati</taxon>
        <taxon>Bacteroidota</taxon>
        <taxon>Flavobacteriia</taxon>
        <taxon>Flavobacteriales</taxon>
        <taxon>Flavobacteriaceae</taxon>
        <taxon>Formosa</taxon>
    </lineage>
</organism>
<dbReference type="NCBIfam" id="TIGR02231">
    <property type="entry name" value="mucoidy inhibitor MuiA family protein"/>
    <property type="match status" value="2"/>
</dbReference>
<dbReference type="RefSeq" id="WP_057783795.1">
    <property type="nucleotide sequence ID" value="NZ_JAGGJQ010000002.1"/>
</dbReference>
<comment type="caution">
    <text evidence="3">The sequence shown here is derived from an EMBL/GenBank/DDBJ whole genome shotgun (WGS) entry which is preliminary data.</text>
</comment>
<dbReference type="Pfam" id="PF13598">
    <property type="entry name" value="DUF4139"/>
    <property type="match status" value="1"/>
</dbReference>
<reference evidence="3" key="1">
    <citation type="submission" date="2021-03" db="EMBL/GenBank/DDBJ databases">
        <title>Genomic Encyclopedia of Type Strains, Phase IV (KMG-IV): sequencing the most valuable type-strain genomes for metagenomic binning, comparative biology and taxonomic classification.</title>
        <authorList>
            <person name="Goeker M."/>
        </authorList>
    </citation>
    <scope>NUCLEOTIDE SEQUENCE</scope>
    <source>
        <strain evidence="3">DSM 15523</strain>
        <strain evidence="4 6">DSM 16476</strain>
    </source>
</reference>
<dbReference type="Pfam" id="PF13715">
    <property type="entry name" value="CarbopepD_reg_2"/>
    <property type="match status" value="1"/>
</dbReference>
<accession>A0A9X0YIC2</accession>
<sequence length="623" mass="70421">MKHIILFTFCLIFSTTYAQIINEKKITSEVSEVTVFIKDAQITRKKTIDLQQGITILKFINLSPFIDAKSIQVKANGNLTVLSVNHQQNYIDKLDKQQEVLDLELKSEDLASKINLEKTYLDILKEELAFLQENRTIGGKNQELSVTNLKEASNFYGTKLTALKLKEIDIIKKLETLNNSKSDIDLQIKTLTSQKEFPNGEILVKIDSKNYNKADFELSYLVGNSSWFPSYDIRAKTINEPIEIIYKANVKQDTKVDWTNVKLNLSSANPNNSGVAPELKTYYLNYNTLPPTYNLTSNEITGKVLDEQGLPLPGVNVLVEGTTIGTSTDFDGNYSITIPNYSSQLTFSYIGYINQTSAIRQSPLNIQLQEDITALDEVVVIGYGTSSKRRKSVNEALSGRVGGINIKEASSTPIPANQVVKQTTVDFAIDIPYSVKSDNKSYTVDMANYQLPADYNYICVPKIEKDAFLIAEVSDWEKYNLLEGEANLFFEDTYVGKTLLDTRYASDTLKISLGRDKNVSVKREKVKDFTTKQFIGSKKEDNRAWTILVKNNKNQTINMSIFDQVPVSTLEEIKVDITEMTKAEHDKDTGEITWDFSINPKETKTMNLNYSIKYPKDKNLVIE</sequence>
<keyword evidence="6" id="KW-1185">Reference proteome</keyword>